<gene>
    <name evidence="1" type="ORF">M404DRAFT_1003022</name>
</gene>
<keyword evidence="2" id="KW-1185">Reference proteome</keyword>
<evidence type="ECO:0000313" key="2">
    <source>
        <dbReference type="Proteomes" id="UP000054217"/>
    </source>
</evidence>
<organism evidence="1 2">
    <name type="scientific">Pisolithus tinctorius Marx 270</name>
    <dbReference type="NCBI Taxonomy" id="870435"/>
    <lineage>
        <taxon>Eukaryota</taxon>
        <taxon>Fungi</taxon>
        <taxon>Dikarya</taxon>
        <taxon>Basidiomycota</taxon>
        <taxon>Agaricomycotina</taxon>
        <taxon>Agaricomycetes</taxon>
        <taxon>Agaricomycetidae</taxon>
        <taxon>Boletales</taxon>
        <taxon>Sclerodermatineae</taxon>
        <taxon>Pisolithaceae</taxon>
        <taxon>Pisolithus</taxon>
    </lineage>
</organism>
<dbReference type="EMBL" id="KN831987">
    <property type="protein sequence ID" value="KIO01628.1"/>
    <property type="molecule type" value="Genomic_DNA"/>
</dbReference>
<dbReference type="InParanoid" id="A0A0C3IXS1"/>
<dbReference type="Proteomes" id="UP000054217">
    <property type="component" value="Unassembled WGS sequence"/>
</dbReference>
<evidence type="ECO:0000313" key="1">
    <source>
        <dbReference type="EMBL" id="KIO01628.1"/>
    </source>
</evidence>
<reference evidence="2" key="2">
    <citation type="submission" date="2015-01" db="EMBL/GenBank/DDBJ databases">
        <title>Evolutionary Origins and Diversification of the Mycorrhizal Mutualists.</title>
        <authorList>
            <consortium name="DOE Joint Genome Institute"/>
            <consortium name="Mycorrhizal Genomics Consortium"/>
            <person name="Kohler A."/>
            <person name="Kuo A."/>
            <person name="Nagy L.G."/>
            <person name="Floudas D."/>
            <person name="Copeland A."/>
            <person name="Barry K.W."/>
            <person name="Cichocki N."/>
            <person name="Veneault-Fourrey C."/>
            <person name="LaButti K."/>
            <person name="Lindquist E.A."/>
            <person name="Lipzen A."/>
            <person name="Lundell T."/>
            <person name="Morin E."/>
            <person name="Murat C."/>
            <person name="Riley R."/>
            <person name="Ohm R."/>
            <person name="Sun H."/>
            <person name="Tunlid A."/>
            <person name="Henrissat B."/>
            <person name="Grigoriev I.V."/>
            <person name="Hibbett D.S."/>
            <person name="Martin F."/>
        </authorList>
    </citation>
    <scope>NUCLEOTIDE SEQUENCE [LARGE SCALE GENOMIC DNA]</scope>
    <source>
        <strain evidence="2">Marx 270</strain>
    </source>
</reference>
<reference evidence="1 2" key="1">
    <citation type="submission" date="2014-04" db="EMBL/GenBank/DDBJ databases">
        <authorList>
            <consortium name="DOE Joint Genome Institute"/>
            <person name="Kuo A."/>
            <person name="Kohler A."/>
            <person name="Costa M.D."/>
            <person name="Nagy L.G."/>
            <person name="Floudas D."/>
            <person name="Copeland A."/>
            <person name="Barry K.W."/>
            <person name="Cichocki N."/>
            <person name="Veneault-Fourrey C."/>
            <person name="LaButti K."/>
            <person name="Lindquist E.A."/>
            <person name="Lipzen A."/>
            <person name="Lundell T."/>
            <person name="Morin E."/>
            <person name="Murat C."/>
            <person name="Sun H."/>
            <person name="Tunlid A."/>
            <person name="Henrissat B."/>
            <person name="Grigoriev I.V."/>
            <person name="Hibbett D.S."/>
            <person name="Martin F."/>
            <person name="Nordberg H.P."/>
            <person name="Cantor M.N."/>
            <person name="Hua S.X."/>
        </authorList>
    </citation>
    <scope>NUCLEOTIDE SEQUENCE [LARGE SCALE GENOMIC DNA]</scope>
    <source>
        <strain evidence="1 2">Marx 270</strain>
    </source>
</reference>
<accession>A0A0C3IXS1</accession>
<name>A0A0C3IXS1_PISTI</name>
<dbReference type="AlphaFoldDB" id="A0A0C3IXS1"/>
<proteinExistence type="predicted"/>
<protein>
    <submittedName>
        <fullName evidence="1">Uncharacterized protein</fullName>
    </submittedName>
</protein>
<sequence length="51" mass="5776">MHAGNNPFNSQVQSDRVSYSYMWVALQPLKHNRTAYGNSQMNGTQKGSWTS</sequence>
<dbReference type="HOGENOM" id="CLU_3107382_0_0_1"/>